<name>A0AAE1H122_9NEOP</name>
<keyword evidence="2" id="KW-1133">Transmembrane helix</keyword>
<proteinExistence type="predicted"/>
<dbReference type="AlphaFoldDB" id="A0AAE1H122"/>
<feature type="transmembrane region" description="Helical" evidence="2">
    <location>
        <begin position="208"/>
        <end position="229"/>
    </location>
</feature>
<evidence type="ECO:0000313" key="3">
    <source>
        <dbReference type="EMBL" id="KAK3912837.1"/>
    </source>
</evidence>
<dbReference type="Proteomes" id="UP001219518">
    <property type="component" value="Unassembled WGS sequence"/>
</dbReference>
<comment type="caution">
    <text evidence="3">The sequence shown here is derived from an EMBL/GenBank/DDBJ whole genome shotgun (WGS) entry which is preliminary data.</text>
</comment>
<protein>
    <submittedName>
        <fullName evidence="3">Histone acetyltransferase KAT6A</fullName>
    </submittedName>
</protein>
<feature type="compositionally biased region" description="Basic and acidic residues" evidence="1">
    <location>
        <begin position="42"/>
        <end position="51"/>
    </location>
</feature>
<dbReference type="EMBL" id="JAHWGI010000302">
    <property type="protein sequence ID" value="KAK3912837.1"/>
    <property type="molecule type" value="Genomic_DNA"/>
</dbReference>
<keyword evidence="2" id="KW-0472">Membrane</keyword>
<evidence type="ECO:0000256" key="2">
    <source>
        <dbReference type="SAM" id="Phobius"/>
    </source>
</evidence>
<evidence type="ECO:0000313" key="4">
    <source>
        <dbReference type="Proteomes" id="UP001219518"/>
    </source>
</evidence>
<sequence length="265" mass="28127">MLIAGDSPFLFHCTSGELRRLAATVWRGPAVISRRAPRAHLTRADSRELARRAASMGLPPPAPPRTEPSASATASTGAFTTVSAGPGPERRVRVCDLHVHDRAGSCNRGPDDTLTTVGSVTLDNSTAQIGTVKNYITVLMPDVAADGKAAARLAGHDLTVLTLKAAAVATKQEKLGRMLSTERKAPAPSCLRGSQSLALGPHQRWPRVALAVAALGATIALLLVYLLALRRQEPPTPPSTSTSSQPVEDTIHFLLVLYHHLSPEW</sequence>
<gene>
    <name evidence="3" type="ORF">KUF71_004787</name>
</gene>
<keyword evidence="4" id="KW-1185">Reference proteome</keyword>
<organism evidence="3 4">
    <name type="scientific">Frankliniella fusca</name>
    <dbReference type="NCBI Taxonomy" id="407009"/>
    <lineage>
        <taxon>Eukaryota</taxon>
        <taxon>Metazoa</taxon>
        <taxon>Ecdysozoa</taxon>
        <taxon>Arthropoda</taxon>
        <taxon>Hexapoda</taxon>
        <taxon>Insecta</taxon>
        <taxon>Pterygota</taxon>
        <taxon>Neoptera</taxon>
        <taxon>Paraneoptera</taxon>
        <taxon>Thysanoptera</taxon>
        <taxon>Terebrantia</taxon>
        <taxon>Thripoidea</taxon>
        <taxon>Thripidae</taxon>
        <taxon>Frankliniella</taxon>
    </lineage>
</organism>
<accession>A0AAE1H122</accession>
<feature type="region of interest" description="Disordered" evidence="1">
    <location>
        <begin position="37"/>
        <end position="85"/>
    </location>
</feature>
<reference evidence="3" key="2">
    <citation type="journal article" date="2023" name="BMC Genomics">
        <title>Pest status, molecular evolution, and epigenetic factors derived from the genome assembly of Frankliniella fusca, a thysanopteran phytovirus vector.</title>
        <authorList>
            <person name="Catto M.A."/>
            <person name="Labadie P.E."/>
            <person name="Jacobson A.L."/>
            <person name="Kennedy G.G."/>
            <person name="Srinivasan R."/>
            <person name="Hunt B.G."/>
        </authorList>
    </citation>
    <scope>NUCLEOTIDE SEQUENCE</scope>
    <source>
        <strain evidence="3">PL_HMW_Pooled</strain>
    </source>
</reference>
<reference evidence="3" key="1">
    <citation type="submission" date="2021-07" db="EMBL/GenBank/DDBJ databases">
        <authorList>
            <person name="Catto M.A."/>
            <person name="Jacobson A."/>
            <person name="Kennedy G."/>
            <person name="Labadie P."/>
            <person name="Hunt B.G."/>
            <person name="Srinivasan R."/>
        </authorList>
    </citation>
    <scope>NUCLEOTIDE SEQUENCE</scope>
    <source>
        <strain evidence="3">PL_HMW_Pooled</strain>
        <tissue evidence="3">Head</tissue>
    </source>
</reference>
<feature type="compositionally biased region" description="Low complexity" evidence="1">
    <location>
        <begin position="67"/>
        <end position="84"/>
    </location>
</feature>
<evidence type="ECO:0000256" key="1">
    <source>
        <dbReference type="SAM" id="MobiDB-lite"/>
    </source>
</evidence>
<keyword evidence="2" id="KW-0812">Transmembrane</keyword>